<evidence type="ECO:0000313" key="3">
    <source>
        <dbReference type="Proteomes" id="UP000627573"/>
    </source>
</evidence>
<keyword evidence="2" id="KW-0255">Endonuclease</keyword>
<dbReference type="Proteomes" id="UP000627573">
    <property type="component" value="Unassembled WGS sequence"/>
</dbReference>
<keyword evidence="3" id="KW-1185">Reference proteome</keyword>
<keyword evidence="2" id="KW-0378">Hydrolase</keyword>
<dbReference type="Gene3D" id="1.10.30.50">
    <property type="match status" value="1"/>
</dbReference>
<evidence type="ECO:0000313" key="2">
    <source>
        <dbReference type="EMBL" id="MBH5146792.1"/>
    </source>
</evidence>
<dbReference type="RefSeq" id="WP_197942157.1">
    <property type="nucleotide sequence ID" value="NZ_JAECSB010000095.1"/>
</dbReference>
<proteinExistence type="predicted"/>
<evidence type="ECO:0000259" key="1">
    <source>
        <dbReference type="Pfam" id="PF01844"/>
    </source>
</evidence>
<dbReference type="GO" id="GO:0003676">
    <property type="term" value="F:nucleic acid binding"/>
    <property type="evidence" value="ECO:0007669"/>
    <property type="project" value="InterPro"/>
</dbReference>
<sequence length="136" mass="14902">MSDSWWLKDPRWVAIRRWYKENTPPGGWTCHLCNEPINPNVSGRTKFGLSCDHIVPVSRGGALFDLANVAPAHGKCNSGKREGRNLAGTVAAPYQAPFRRRARRAPGTTPKAKAVTTQTIPVEPVGPDDVTGSQIW</sequence>
<protein>
    <submittedName>
        <fullName evidence="2">HNH endonuclease</fullName>
    </submittedName>
</protein>
<dbReference type="GO" id="GO:0008270">
    <property type="term" value="F:zinc ion binding"/>
    <property type="evidence" value="ECO:0007669"/>
    <property type="project" value="InterPro"/>
</dbReference>
<dbReference type="GO" id="GO:0004519">
    <property type="term" value="F:endonuclease activity"/>
    <property type="evidence" value="ECO:0007669"/>
    <property type="project" value="UniProtKB-KW"/>
</dbReference>
<feature type="domain" description="HNH" evidence="1">
    <location>
        <begin position="30"/>
        <end position="80"/>
    </location>
</feature>
<accession>A0A8I1DA49</accession>
<comment type="caution">
    <text evidence="2">The sequence shown here is derived from an EMBL/GenBank/DDBJ whole genome shotgun (WGS) entry which is preliminary data.</text>
</comment>
<dbReference type="InterPro" id="IPR003615">
    <property type="entry name" value="HNH_nuc"/>
</dbReference>
<name>A0A8I1DA49_RHOER</name>
<dbReference type="CDD" id="cd00085">
    <property type="entry name" value="HNHc"/>
    <property type="match status" value="1"/>
</dbReference>
<gene>
    <name evidence="2" type="ORF">I3517_29735</name>
</gene>
<organism evidence="2 3">
    <name type="scientific">Rhodococcus erythropolis</name>
    <name type="common">Arthrobacter picolinophilus</name>
    <dbReference type="NCBI Taxonomy" id="1833"/>
    <lineage>
        <taxon>Bacteria</taxon>
        <taxon>Bacillati</taxon>
        <taxon>Actinomycetota</taxon>
        <taxon>Actinomycetes</taxon>
        <taxon>Mycobacteriales</taxon>
        <taxon>Nocardiaceae</taxon>
        <taxon>Rhodococcus</taxon>
        <taxon>Rhodococcus erythropolis group</taxon>
    </lineage>
</organism>
<keyword evidence="2" id="KW-0540">Nuclease</keyword>
<dbReference type="Pfam" id="PF01844">
    <property type="entry name" value="HNH"/>
    <property type="match status" value="1"/>
</dbReference>
<reference evidence="2 3" key="1">
    <citation type="submission" date="2020-12" db="EMBL/GenBank/DDBJ databases">
        <title>Draft genome sequence of furan degrading bacterial strain FUR100.</title>
        <authorList>
            <person name="Woiski C."/>
        </authorList>
    </citation>
    <scope>NUCLEOTIDE SEQUENCE [LARGE SCALE GENOMIC DNA]</scope>
    <source>
        <strain evidence="2 3">FUR100</strain>
    </source>
</reference>
<dbReference type="InterPro" id="IPR002711">
    <property type="entry name" value="HNH"/>
</dbReference>
<dbReference type="EMBL" id="JAECSB010000095">
    <property type="protein sequence ID" value="MBH5146792.1"/>
    <property type="molecule type" value="Genomic_DNA"/>
</dbReference>
<dbReference type="AlphaFoldDB" id="A0A8I1DA49"/>